<protein>
    <recommendedName>
        <fullName evidence="1">N-acetyltransferase domain-containing protein</fullName>
    </recommendedName>
</protein>
<dbReference type="GO" id="GO:0016747">
    <property type="term" value="F:acyltransferase activity, transferring groups other than amino-acyl groups"/>
    <property type="evidence" value="ECO:0007669"/>
    <property type="project" value="InterPro"/>
</dbReference>
<dbReference type="Gene3D" id="3.40.630.30">
    <property type="match status" value="1"/>
</dbReference>
<dbReference type="CDD" id="cd04301">
    <property type="entry name" value="NAT_SF"/>
    <property type="match status" value="1"/>
</dbReference>
<dbReference type="PROSITE" id="PS51186">
    <property type="entry name" value="GNAT"/>
    <property type="match status" value="1"/>
</dbReference>
<evidence type="ECO:0000313" key="3">
    <source>
        <dbReference type="Proteomes" id="UP000696485"/>
    </source>
</evidence>
<reference evidence="2" key="1">
    <citation type="journal article" date="2020" name="Fungal Divers.">
        <title>Resolving the Mortierellaceae phylogeny through synthesis of multi-gene phylogenetics and phylogenomics.</title>
        <authorList>
            <person name="Vandepol N."/>
            <person name="Liber J."/>
            <person name="Desiro A."/>
            <person name="Na H."/>
            <person name="Kennedy M."/>
            <person name="Barry K."/>
            <person name="Grigoriev I.V."/>
            <person name="Miller A.N."/>
            <person name="O'Donnell K."/>
            <person name="Stajich J.E."/>
            <person name="Bonito G."/>
        </authorList>
    </citation>
    <scope>NUCLEOTIDE SEQUENCE</scope>
    <source>
        <strain evidence="2">NVP1</strain>
    </source>
</reference>
<dbReference type="EMBL" id="JAAAUY010000671">
    <property type="protein sequence ID" value="KAF9327369.1"/>
    <property type="molecule type" value="Genomic_DNA"/>
</dbReference>
<proteinExistence type="predicted"/>
<dbReference type="AlphaFoldDB" id="A0A9P5VJ02"/>
<keyword evidence="3" id="KW-1185">Reference proteome</keyword>
<organism evidence="2 3">
    <name type="scientific">Podila minutissima</name>
    <dbReference type="NCBI Taxonomy" id="64525"/>
    <lineage>
        <taxon>Eukaryota</taxon>
        <taxon>Fungi</taxon>
        <taxon>Fungi incertae sedis</taxon>
        <taxon>Mucoromycota</taxon>
        <taxon>Mortierellomycotina</taxon>
        <taxon>Mortierellomycetes</taxon>
        <taxon>Mortierellales</taxon>
        <taxon>Mortierellaceae</taxon>
        <taxon>Podila</taxon>
    </lineage>
</organism>
<gene>
    <name evidence="2" type="ORF">BG006_009308</name>
</gene>
<name>A0A9P5VJ02_9FUNG</name>
<feature type="domain" description="N-acetyltransferase" evidence="1">
    <location>
        <begin position="313"/>
        <end position="457"/>
    </location>
</feature>
<dbReference type="InterPro" id="IPR000182">
    <property type="entry name" value="GNAT_dom"/>
</dbReference>
<dbReference type="Pfam" id="PF13508">
    <property type="entry name" value="Acetyltransf_7"/>
    <property type="match status" value="1"/>
</dbReference>
<dbReference type="InterPro" id="IPR016181">
    <property type="entry name" value="Acyl_CoA_acyltransferase"/>
</dbReference>
<evidence type="ECO:0000259" key="1">
    <source>
        <dbReference type="PROSITE" id="PS51186"/>
    </source>
</evidence>
<dbReference type="SUPFAM" id="SSF55729">
    <property type="entry name" value="Acyl-CoA N-acyltransferases (Nat)"/>
    <property type="match status" value="1"/>
</dbReference>
<evidence type="ECO:0000313" key="2">
    <source>
        <dbReference type="EMBL" id="KAF9327369.1"/>
    </source>
</evidence>
<dbReference type="Proteomes" id="UP000696485">
    <property type="component" value="Unassembled WGS sequence"/>
</dbReference>
<sequence>MTNKHICDVNRIGTPRRSDRIMKKIANSIIEPKRIKGDTVKTPRGSHIRSLYPDGLALTGQPKKEIEHFKRRLQYKSGIRDSLMKTETYKEAHRQEKLLNFKEDQRGKRDAALLKSRGLSLPAVSKTRKTVTAEPAKEGEGPKVVFAPRHNLRPRRQQPTTLDDTTLTVGERIMRGTIEKRMSQYKRRKSESLNFVSWNERDEEWRKKRIENYMSTSKTAREAALLKKRKLTICGWGNPQKNLGNYLSICWDYNPDLDADKTQKLPDMTSVILNRHDDRGFCTDSGLIYYPDIINKSDMLNGFCFTVQSELALQYEPAQRILFEQASNLVQHVFWQYNMDLTLDTSLDDGFTVDMFVSSAPESDVGKITVRGVTQFIFMKSYIYVDKICVAPEHQKSGLGKFMMDRIIAWAEQRDKDILLYALGPVVKVYEKWGFQYCKEWPAIPDDIGAIMRKRVKTAGVLDDFVGLQWDGTKFA</sequence>
<accession>A0A9P5VJ02</accession>
<comment type="caution">
    <text evidence="2">The sequence shown here is derived from an EMBL/GenBank/DDBJ whole genome shotgun (WGS) entry which is preliminary data.</text>
</comment>